<dbReference type="PANTHER" id="PTHR43707">
    <property type="entry name" value="HISTIDYL-TRNA SYNTHETASE"/>
    <property type="match status" value="1"/>
</dbReference>
<dbReference type="GO" id="GO:0004821">
    <property type="term" value="F:histidine-tRNA ligase activity"/>
    <property type="evidence" value="ECO:0007669"/>
    <property type="project" value="UniProtKB-UniRule"/>
</dbReference>
<comment type="caution">
    <text evidence="14">The sequence shown here is derived from an EMBL/GenBank/DDBJ whole genome shotgun (WGS) entry which is preliminary data.</text>
</comment>
<comment type="similarity">
    <text evidence="2 11">Belongs to the class-II aminoacyl-tRNA synthetase family.</text>
</comment>
<dbReference type="GO" id="GO:0005737">
    <property type="term" value="C:cytoplasm"/>
    <property type="evidence" value="ECO:0007669"/>
    <property type="project" value="UniProtKB-SubCell"/>
</dbReference>
<gene>
    <name evidence="11" type="primary">hisS</name>
    <name evidence="14" type="ORF">DFR62_1988</name>
</gene>
<reference evidence="14 15" key="1">
    <citation type="submission" date="2018-10" db="EMBL/GenBank/DDBJ databases">
        <title>Genomic Encyclopedia of Type Strains, Phase IV (KMG-IV): sequencing the most valuable type-strain genomes for metagenomic binning, comparative biology and taxonomic classification.</title>
        <authorList>
            <person name="Goeker M."/>
        </authorList>
    </citation>
    <scope>NUCLEOTIDE SEQUENCE [LARGE SCALE GENOMIC DNA]</scope>
    <source>
        <strain evidence="14 15">DSM 20549</strain>
    </source>
</reference>
<feature type="binding site" evidence="12">
    <location>
        <position position="132"/>
    </location>
    <ligand>
        <name>L-histidine</name>
        <dbReference type="ChEBI" id="CHEBI:57595"/>
    </ligand>
</feature>
<dbReference type="GO" id="GO:0016740">
    <property type="term" value="F:transferase activity"/>
    <property type="evidence" value="ECO:0007669"/>
    <property type="project" value="UniProtKB-ARBA"/>
</dbReference>
<dbReference type="EMBL" id="RCCP01000002">
    <property type="protein sequence ID" value="RLJ87190.1"/>
    <property type="molecule type" value="Genomic_DNA"/>
</dbReference>
<dbReference type="Gene3D" id="3.40.50.800">
    <property type="entry name" value="Anticodon-binding domain"/>
    <property type="match status" value="1"/>
</dbReference>
<proteinExistence type="inferred from homology"/>
<keyword evidence="15" id="KW-1185">Reference proteome</keyword>
<dbReference type="RefSeq" id="WP_121300088.1">
    <property type="nucleotide sequence ID" value="NZ_QBEW01000035.1"/>
</dbReference>
<dbReference type="AlphaFoldDB" id="A0A497YN23"/>
<protein>
    <recommendedName>
        <fullName evidence="11">Histidine--tRNA ligase</fullName>
        <ecNumber evidence="11">6.1.1.21</ecNumber>
    </recommendedName>
    <alternativeName>
        <fullName evidence="11">Histidyl-tRNA synthetase</fullName>
        <shortName evidence="11">HisRS</shortName>
    </alternativeName>
</protein>
<dbReference type="SUPFAM" id="SSF55681">
    <property type="entry name" value="Class II aaRS and biotin synthetases"/>
    <property type="match status" value="1"/>
</dbReference>
<evidence type="ECO:0000256" key="10">
    <source>
        <dbReference type="ARBA" id="ARBA00047639"/>
    </source>
</evidence>
<dbReference type="InterPro" id="IPR004154">
    <property type="entry name" value="Anticodon-bd"/>
</dbReference>
<keyword evidence="6 11" id="KW-0547">Nucleotide-binding</keyword>
<dbReference type="GO" id="GO:0006427">
    <property type="term" value="P:histidyl-tRNA aminoacylation"/>
    <property type="evidence" value="ECO:0007669"/>
    <property type="project" value="UniProtKB-UniRule"/>
</dbReference>
<evidence type="ECO:0000256" key="11">
    <source>
        <dbReference type="HAMAP-Rule" id="MF_00127"/>
    </source>
</evidence>
<comment type="catalytic activity">
    <reaction evidence="10 11">
        <text>tRNA(His) + L-histidine + ATP = L-histidyl-tRNA(His) + AMP + diphosphate + H(+)</text>
        <dbReference type="Rhea" id="RHEA:17313"/>
        <dbReference type="Rhea" id="RHEA-COMP:9665"/>
        <dbReference type="Rhea" id="RHEA-COMP:9689"/>
        <dbReference type="ChEBI" id="CHEBI:15378"/>
        <dbReference type="ChEBI" id="CHEBI:30616"/>
        <dbReference type="ChEBI" id="CHEBI:33019"/>
        <dbReference type="ChEBI" id="CHEBI:57595"/>
        <dbReference type="ChEBI" id="CHEBI:78442"/>
        <dbReference type="ChEBI" id="CHEBI:78527"/>
        <dbReference type="ChEBI" id="CHEBI:456215"/>
        <dbReference type="EC" id="6.1.1.21"/>
    </reaction>
</comment>
<sequence length="427" mass="47830">MGNIQAPRGTYDVLPQESAKWQEVERTINELCNLYQYKEIRTPVFEHTELFQRGVGDTTDIVQKEMYTFQDRGDRSLTLRPEGTASVVRSYVEHKLFGQPDQPVKLYYTGPMFRYERPQAGRMRQFVQFGVEAIGSKDPAIDAEVIALAMDVYKSSGLKSLRLVLNSLGDTESRLAHKQALIEHFAPSIEEFCGDCQNRLEKNPLRILDCKVDREHPLMATAPSLADYLNEESAAYFTQVKDYLDELGISYVVDPNLVRGLDYYNHTAFEIMSEAEGFGAITTLAGGGRYNGLVEDLGGPESPGIGFAMSIERLLLALEMEKVEIGQDQSLDAYVIAMDAASKKKAVSIVRDLRANGISADMDFTDRKMKAQMKSADRKKARFVIVIGESELESGKAAVKEMATRDQQEVPFGELAESIQKKKSLEE</sequence>
<dbReference type="CDD" id="cd00773">
    <property type="entry name" value="HisRS-like_core"/>
    <property type="match status" value="1"/>
</dbReference>
<evidence type="ECO:0000256" key="8">
    <source>
        <dbReference type="ARBA" id="ARBA00022917"/>
    </source>
</evidence>
<evidence type="ECO:0000259" key="13">
    <source>
        <dbReference type="PROSITE" id="PS50862"/>
    </source>
</evidence>
<keyword evidence="9 11" id="KW-0030">Aminoacyl-tRNA synthetase</keyword>
<evidence type="ECO:0000256" key="5">
    <source>
        <dbReference type="ARBA" id="ARBA00022598"/>
    </source>
</evidence>
<evidence type="ECO:0000256" key="1">
    <source>
        <dbReference type="ARBA" id="ARBA00004496"/>
    </source>
</evidence>
<dbReference type="InterPro" id="IPR036621">
    <property type="entry name" value="Anticodon-bd_dom_sf"/>
</dbReference>
<dbReference type="Pfam" id="PF03129">
    <property type="entry name" value="HGTP_anticodon"/>
    <property type="match status" value="1"/>
</dbReference>
<dbReference type="Gene3D" id="3.30.930.10">
    <property type="entry name" value="Bira Bifunctional Protein, Domain 2"/>
    <property type="match status" value="1"/>
</dbReference>
<dbReference type="SUPFAM" id="SSF52954">
    <property type="entry name" value="Class II aaRS ABD-related"/>
    <property type="match status" value="1"/>
</dbReference>
<dbReference type="Proteomes" id="UP000280791">
    <property type="component" value="Unassembled WGS sequence"/>
</dbReference>
<comment type="subcellular location">
    <subcellularLocation>
        <location evidence="1 11">Cytoplasm</location>
    </subcellularLocation>
</comment>
<feature type="binding site" evidence="12">
    <location>
        <position position="259"/>
    </location>
    <ligand>
        <name>L-histidine</name>
        <dbReference type="ChEBI" id="CHEBI:57595"/>
    </ligand>
</feature>
<dbReference type="InterPro" id="IPR006195">
    <property type="entry name" value="aa-tRNA-synth_II"/>
</dbReference>
<dbReference type="GO" id="GO:0140096">
    <property type="term" value="F:catalytic activity, acting on a protein"/>
    <property type="evidence" value="ECO:0007669"/>
    <property type="project" value="UniProtKB-ARBA"/>
</dbReference>
<accession>A0A497YN23</accession>
<evidence type="ECO:0000313" key="15">
    <source>
        <dbReference type="Proteomes" id="UP000280791"/>
    </source>
</evidence>
<evidence type="ECO:0000256" key="3">
    <source>
        <dbReference type="ARBA" id="ARBA00011738"/>
    </source>
</evidence>
<evidence type="ECO:0000256" key="9">
    <source>
        <dbReference type="ARBA" id="ARBA00023146"/>
    </source>
</evidence>
<dbReference type="InterPro" id="IPR045864">
    <property type="entry name" value="aa-tRNA-synth_II/BPL/LPL"/>
</dbReference>
<dbReference type="InterPro" id="IPR041715">
    <property type="entry name" value="HisRS-like_core"/>
</dbReference>
<feature type="binding site" evidence="12">
    <location>
        <position position="114"/>
    </location>
    <ligand>
        <name>L-histidine</name>
        <dbReference type="ChEBI" id="CHEBI:57595"/>
    </ligand>
</feature>
<name>A0A497YN23_9BACL</name>
<evidence type="ECO:0000256" key="7">
    <source>
        <dbReference type="ARBA" id="ARBA00022840"/>
    </source>
</evidence>
<dbReference type="PROSITE" id="PS50862">
    <property type="entry name" value="AA_TRNA_LIGASE_II"/>
    <property type="match status" value="1"/>
</dbReference>
<keyword evidence="4 11" id="KW-0963">Cytoplasm</keyword>
<evidence type="ECO:0000256" key="4">
    <source>
        <dbReference type="ARBA" id="ARBA00022490"/>
    </source>
</evidence>
<keyword evidence="7 11" id="KW-0067">ATP-binding</keyword>
<evidence type="ECO:0000256" key="2">
    <source>
        <dbReference type="ARBA" id="ARBA00008226"/>
    </source>
</evidence>
<dbReference type="HAMAP" id="MF_00127">
    <property type="entry name" value="His_tRNA_synth"/>
    <property type="match status" value="1"/>
</dbReference>
<dbReference type="InterPro" id="IPR015807">
    <property type="entry name" value="His-tRNA-ligase"/>
</dbReference>
<keyword evidence="8 11" id="KW-0648">Protein biosynthesis</keyword>
<dbReference type="OrthoDB" id="9800814at2"/>
<comment type="subunit">
    <text evidence="3 11">Homodimer.</text>
</comment>
<dbReference type="EC" id="6.1.1.21" evidence="11"/>
<evidence type="ECO:0000256" key="6">
    <source>
        <dbReference type="ARBA" id="ARBA00022741"/>
    </source>
</evidence>
<evidence type="ECO:0000313" key="14">
    <source>
        <dbReference type="EMBL" id="RLJ87190.1"/>
    </source>
</evidence>
<dbReference type="FunFam" id="3.30.930.10:FF:000005">
    <property type="entry name" value="Histidine--tRNA ligase"/>
    <property type="match status" value="1"/>
</dbReference>
<dbReference type="InterPro" id="IPR033656">
    <property type="entry name" value="HisRS_anticodon"/>
</dbReference>
<organism evidence="14 15">
    <name type="scientific">Planococcus citreus</name>
    <dbReference type="NCBI Taxonomy" id="1373"/>
    <lineage>
        <taxon>Bacteria</taxon>
        <taxon>Bacillati</taxon>
        <taxon>Bacillota</taxon>
        <taxon>Bacilli</taxon>
        <taxon>Bacillales</taxon>
        <taxon>Caryophanaceae</taxon>
        <taxon>Planococcus</taxon>
    </lineage>
</organism>
<feature type="binding site" evidence="12">
    <location>
        <begin position="263"/>
        <end position="264"/>
    </location>
    <ligand>
        <name>L-histidine</name>
        <dbReference type="ChEBI" id="CHEBI:57595"/>
    </ligand>
</feature>
<feature type="binding site" evidence="12">
    <location>
        <position position="128"/>
    </location>
    <ligand>
        <name>L-histidine</name>
        <dbReference type="ChEBI" id="CHEBI:57595"/>
    </ligand>
</feature>
<dbReference type="PIRSF" id="PIRSF001549">
    <property type="entry name" value="His-tRNA_synth"/>
    <property type="match status" value="1"/>
</dbReference>
<dbReference type="PANTHER" id="PTHR43707:SF1">
    <property type="entry name" value="HISTIDINE--TRNA LIGASE, MITOCHONDRIAL-RELATED"/>
    <property type="match status" value="1"/>
</dbReference>
<dbReference type="CDD" id="cd00859">
    <property type="entry name" value="HisRS_anticodon"/>
    <property type="match status" value="1"/>
</dbReference>
<keyword evidence="5 11" id="KW-0436">Ligase</keyword>
<evidence type="ECO:0000256" key="12">
    <source>
        <dbReference type="PIRSR" id="PIRSR001549-1"/>
    </source>
</evidence>
<feature type="domain" description="Aminoacyl-transfer RNA synthetases class-II family profile" evidence="13">
    <location>
        <begin position="1"/>
        <end position="318"/>
    </location>
</feature>
<dbReference type="Pfam" id="PF13393">
    <property type="entry name" value="tRNA-synt_His"/>
    <property type="match status" value="1"/>
</dbReference>
<dbReference type="InterPro" id="IPR004516">
    <property type="entry name" value="HisRS/HisZ"/>
</dbReference>
<feature type="binding site" evidence="12">
    <location>
        <begin position="82"/>
        <end position="84"/>
    </location>
    <ligand>
        <name>L-histidine</name>
        <dbReference type="ChEBI" id="CHEBI:57595"/>
    </ligand>
</feature>
<dbReference type="NCBIfam" id="TIGR00442">
    <property type="entry name" value="hisS"/>
    <property type="match status" value="1"/>
</dbReference>
<dbReference type="GO" id="GO:0005524">
    <property type="term" value="F:ATP binding"/>
    <property type="evidence" value="ECO:0007669"/>
    <property type="project" value="UniProtKB-UniRule"/>
</dbReference>